<evidence type="ECO:0000313" key="2">
    <source>
        <dbReference type="EMBL" id="TCI12928.1"/>
    </source>
</evidence>
<keyword evidence="1" id="KW-0732">Signal</keyword>
<dbReference type="RefSeq" id="WP_131150291.1">
    <property type="nucleotide sequence ID" value="NZ_SJTG01000001.1"/>
</dbReference>
<feature type="signal peptide" evidence="1">
    <location>
        <begin position="1"/>
        <end position="27"/>
    </location>
</feature>
<evidence type="ECO:0008006" key="4">
    <source>
        <dbReference type="Google" id="ProtNLM"/>
    </source>
</evidence>
<accession>A0A4R0Z0N0</accession>
<dbReference type="AlphaFoldDB" id="A0A4R0Z0N0"/>
<protein>
    <recommendedName>
        <fullName evidence="4">DUF1579 domain-containing protein</fullName>
    </recommendedName>
</protein>
<comment type="caution">
    <text evidence="2">The sequence shown here is derived from an EMBL/GenBank/DDBJ whole genome shotgun (WGS) entry which is preliminary data.</text>
</comment>
<proteinExistence type="predicted"/>
<dbReference type="Proteomes" id="UP000291822">
    <property type="component" value="Unassembled WGS sequence"/>
</dbReference>
<dbReference type="EMBL" id="SJTG01000001">
    <property type="protein sequence ID" value="TCI12928.1"/>
    <property type="molecule type" value="Genomic_DNA"/>
</dbReference>
<evidence type="ECO:0000256" key="1">
    <source>
        <dbReference type="SAM" id="SignalP"/>
    </source>
</evidence>
<organism evidence="2 3">
    <name type="scientific">Dyella soli</name>
    <dbReference type="NCBI Taxonomy" id="522319"/>
    <lineage>
        <taxon>Bacteria</taxon>
        <taxon>Pseudomonadati</taxon>
        <taxon>Pseudomonadota</taxon>
        <taxon>Gammaproteobacteria</taxon>
        <taxon>Lysobacterales</taxon>
        <taxon>Rhodanobacteraceae</taxon>
        <taxon>Dyella</taxon>
    </lineage>
</organism>
<feature type="chain" id="PRO_5020189349" description="DUF1579 domain-containing protein" evidence="1">
    <location>
        <begin position="28"/>
        <end position="197"/>
    </location>
</feature>
<sequence>MFTKPQAALAIFLCAACATLAPRTTLAENPRQDAAAAFEKPARDGSHDFDFLIGDWKAHVRRLPDRLNHSTVWNEYDGISNHHKLIDTNANFEQFDVTSPDKKLHIRAQTLRMYNPDTHQWSIYGLDLDKGELQAPVVGQFHGDRGEFYNQQTWNGRIVLVRWMWHNISPTSARMEQSFSPDGGKSWEVNWICELSR</sequence>
<gene>
    <name evidence="2" type="ORF">EZM97_06325</name>
</gene>
<reference evidence="2 3" key="1">
    <citation type="submission" date="2019-02" db="EMBL/GenBank/DDBJ databases">
        <title>Dyella amyloliquefaciens sp. nov., isolated from forest soil.</title>
        <authorList>
            <person name="Gao Z.-H."/>
            <person name="Qiu L.-H."/>
        </authorList>
    </citation>
    <scope>NUCLEOTIDE SEQUENCE [LARGE SCALE GENOMIC DNA]</scope>
    <source>
        <strain evidence="2 3">KACC 12747</strain>
    </source>
</reference>
<keyword evidence="3" id="KW-1185">Reference proteome</keyword>
<evidence type="ECO:0000313" key="3">
    <source>
        <dbReference type="Proteomes" id="UP000291822"/>
    </source>
</evidence>
<name>A0A4R0Z0N0_9GAMM</name>